<keyword evidence="3" id="KW-1185">Reference proteome</keyword>
<dbReference type="AlphaFoldDB" id="A0ABD1Q4Q4"/>
<reference evidence="3" key="1">
    <citation type="submission" date="2024-07" db="EMBL/GenBank/DDBJ databases">
        <title>Two chromosome-level genome assemblies of Korean endemic species Abeliophyllum distichum and Forsythia ovata (Oleaceae).</title>
        <authorList>
            <person name="Jang H."/>
        </authorList>
    </citation>
    <scope>NUCLEOTIDE SEQUENCE [LARGE SCALE GENOMIC DNA]</scope>
</reference>
<dbReference type="EMBL" id="JBFOLK010000012">
    <property type="protein sequence ID" value="KAL2471100.1"/>
    <property type="molecule type" value="Genomic_DNA"/>
</dbReference>
<feature type="region of interest" description="Disordered" evidence="1">
    <location>
        <begin position="222"/>
        <end position="265"/>
    </location>
</feature>
<proteinExistence type="predicted"/>
<evidence type="ECO:0000313" key="3">
    <source>
        <dbReference type="Proteomes" id="UP001604336"/>
    </source>
</evidence>
<evidence type="ECO:0000256" key="1">
    <source>
        <dbReference type="SAM" id="MobiDB-lite"/>
    </source>
</evidence>
<accession>A0ABD1Q4Q4</accession>
<protein>
    <submittedName>
        <fullName evidence="2">Uncharacterized protein</fullName>
    </submittedName>
</protein>
<gene>
    <name evidence="2" type="ORF">Adt_39236</name>
</gene>
<evidence type="ECO:0000313" key="2">
    <source>
        <dbReference type="EMBL" id="KAL2471100.1"/>
    </source>
</evidence>
<dbReference type="Proteomes" id="UP001604336">
    <property type="component" value="Unassembled WGS sequence"/>
</dbReference>
<sequence length="303" mass="34459">MATKRQRRERPPTPSSEDEAPTETRIDECLILMGKNVDLASFTFDAPSFHIEGYFVSIGWVSIITLDEKAYPNIMKEFYRYMIYSPGTGITCIVKNKRIKITQNIIRSILELEDCEIRLFISKMVSHFEGYNPVEACCRVTGKHFETPIRLSPNQLTLSCRVLHNIIAHINVPRKGHLDEVNNFNLFLLDYIMLNHMKTIHRGHKVIALSFEDGQWEAKTKGFDAKLGPSTLPFEGGKKMDEGDDDEDAPPPSHPRPSSHRPSSTSGFFFTKDHYNLLNGQIDSLTTTGYNLHHSINGLTSLF</sequence>
<name>A0ABD1Q4Q4_9LAMI</name>
<organism evidence="2 3">
    <name type="scientific">Abeliophyllum distichum</name>
    <dbReference type="NCBI Taxonomy" id="126358"/>
    <lineage>
        <taxon>Eukaryota</taxon>
        <taxon>Viridiplantae</taxon>
        <taxon>Streptophyta</taxon>
        <taxon>Embryophyta</taxon>
        <taxon>Tracheophyta</taxon>
        <taxon>Spermatophyta</taxon>
        <taxon>Magnoliopsida</taxon>
        <taxon>eudicotyledons</taxon>
        <taxon>Gunneridae</taxon>
        <taxon>Pentapetalae</taxon>
        <taxon>asterids</taxon>
        <taxon>lamiids</taxon>
        <taxon>Lamiales</taxon>
        <taxon>Oleaceae</taxon>
        <taxon>Forsythieae</taxon>
        <taxon>Abeliophyllum</taxon>
    </lineage>
</organism>
<feature type="region of interest" description="Disordered" evidence="1">
    <location>
        <begin position="1"/>
        <end position="22"/>
    </location>
</feature>
<comment type="caution">
    <text evidence="2">The sequence shown here is derived from an EMBL/GenBank/DDBJ whole genome shotgun (WGS) entry which is preliminary data.</text>
</comment>